<proteinExistence type="predicted"/>
<comment type="caution">
    <text evidence="4">The sequence shown here is derived from an EMBL/GenBank/DDBJ whole genome shotgun (WGS) entry which is preliminary data.</text>
</comment>
<evidence type="ECO:0000313" key="5">
    <source>
        <dbReference type="Proteomes" id="UP000750197"/>
    </source>
</evidence>
<sequence length="148" mass="16607">MFLLAELSAVVWVLVSLTLSIWVFNDAWLLSHTRAWAVAVFIFFPLSFTLYLYWSRWRRTITGEYRKPEYEVNTAVFAASSATGPVRASTTARKEGAEQKGDRSTADKGGYSQSLPRCPRCATAVSFYDVRCIKCGQQLQGMPSGQSF</sequence>
<dbReference type="AlphaFoldDB" id="A0A8J7YUH4"/>
<evidence type="ECO:0000313" key="4">
    <source>
        <dbReference type="EMBL" id="MBX8644357.1"/>
    </source>
</evidence>
<feature type="compositionally biased region" description="Basic and acidic residues" evidence="1">
    <location>
        <begin position="92"/>
        <end position="106"/>
    </location>
</feature>
<name>A0A8J7YUH4_9ARCH</name>
<dbReference type="EMBL" id="JAGVSJ010000008">
    <property type="protein sequence ID" value="MBX8631728.1"/>
    <property type="molecule type" value="Genomic_DNA"/>
</dbReference>
<feature type="transmembrane region" description="Helical" evidence="2">
    <location>
        <begin position="7"/>
        <end position="24"/>
    </location>
</feature>
<accession>A0A8J7YUH4</accession>
<dbReference type="Proteomes" id="UP000716004">
    <property type="component" value="Unassembled WGS sequence"/>
</dbReference>
<keyword evidence="2" id="KW-0812">Transmembrane</keyword>
<evidence type="ECO:0000256" key="1">
    <source>
        <dbReference type="SAM" id="MobiDB-lite"/>
    </source>
</evidence>
<gene>
    <name evidence="3" type="ORF">J9259_04310</name>
    <name evidence="4" type="ORF">KIY12_06530</name>
</gene>
<keyword evidence="2" id="KW-1133">Transmembrane helix</keyword>
<feature type="compositionally biased region" description="Polar residues" evidence="1">
    <location>
        <begin position="81"/>
        <end position="91"/>
    </location>
</feature>
<feature type="region of interest" description="Disordered" evidence="1">
    <location>
        <begin position="81"/>
        <end position="113"/>
    </location>
</feature>
<reference evidence="4" key="1">
    <citation type="submission" date="2021-05" db="EMBL/GenBank/DDBJ databases">
        <title>Genomic insights into ecological role and evolution of a novel Thermoplasmata order Candidatus Sysuiplasmatales.</title>
        <authorList>
            <person name="Yuan Y."/>
        </authorList>
    </citation>
    <scope>NUCLEOTIDE SEQUENCE</scope>
    <source>
        <strain evidence="4">TUT19-bin139</strain>
        <strain evidence="3">YP2-bin.285</strain>
    </source>
</reference>
<evidence type="ECO:0000256" key="2">
    <source>
        <dbReference type="SAM" id="Phobius"/>
    </source>
</evidence>
<protein>
    <submittedName>
        <fullName evidence="4">Uncharacterized protein</fullName>
    </submittedName>
</protein>
<dbReference type="Proteomes" id="UP000750197">
    <property type="component" value="Unassembled WGS sequence"/>
</dbReference>
<evidence type="ECO:0000313" key="3">
    <source>
        <dbReference type="EMBL" id="MBX8631728.1"/>
    </source>
</evidence>
<dbReference type="EMBL" id="JAHEAC010000056">
    <property type="protein sequence ID" value="MBX8644357.1"/>
    <property type="molecule type" value="Genomic_DNA"/>
</dbReference>
<organism evidence="4 5">
    <name type="scientific">Candidatus Sysuiplasma superficiale</name>
    <dbReference type="NCBI Taxonomy" id="2823368"/>
    <lineage>
        <taxon>Archaea</taxon>
        <taxon>Methanobacteriati</taxon>
        <taxon>Thermoplasmatota</taxon>
        <taxon>Thermoplasmata</taxon>
        <taxon>Candidatus Sysuiplasmatales</taxon>
        <taxon>Candidatus Sysuiplasmataceae</taxon>
        <taxon>Candidatus Sysuiplasma</taxon>
    </lineage>
</organism>
<feature type="transmembrane region" description="Helical" evidence="2">
    <location>
        <begin position="36"/>
        <end position="54"/>
    </location>
</feature>
<keyword evidence="2" id="KW-0472">Membrane</keyword>